<feature type="compositionally biased region" description="Low complexity" evidence="1">
    <location>
        <begin position="130"/>
        <end position="144"/>
    </location>
</feature>
<accession>A0ABV3V5T7</accession>
<feature type="region of interest" description="Disordered" evidence="1">
    <location>
        <begin position="65"/>
        <end position="95"/>
    </location>
</feature>
<proteinExistence type="predicted"/>
<sequence length="144" mass="16382">MVVMTGEGVEMPISAGYTDDEVRDLVFEYVGLAHGEKELWMDERGFSRARMSRWRKAIFDGDLDRGLIPREGSSMTSPSQWRKISHHREQREAENEALRARVRELEATNEALGKAIGLLHQINEREPDTPETTKPNSSSKPKTS</sequence>
<dbReference type="RefSeq" id="WP_259917839.1">
    <property type="nucleotide sequence ID" value="NZ_JALXKX010000120.1"/>
</dbReference>
<evidence type="ECO:0000313" key="3">
    <source>
        <dbReference type="Proteomes" id="UP001558481"/>
    </source>
</evidence>
<dbReference type="EMBL" id="JAYWLU010000035">
    <property type="protein sequence ID" value="MEX3596137.1"/>
    <property type="molecule type" value="Genomic_DNA"/>
</dbReference>
<protein>
    <recommendedName>
        <fullName evidence="4">Transposase</fullName>
    </recommendedName>
</protein>
<organism evidence="2 3">
    <name type="scientific">Kocuria carniphila</name>
    <dbReference type="NCBI Taxonomy" id="262208"/>
    <lineage>
        <taxon>Bacteria</taxon>
        <taxon>Bacillati</taxon>
        <taxon>Actinomycetota</taxon>
        <taxon>Actinomycetes</taxon>
        <taxon>Micrococcales</taxon>
        <taxon>Micrococcaceae</taxon>
        <taxon>Kocuria</taxon>
    </lineage>
</organism>
<feature type="region of interest" description="Disordered" evidence="1">
    <location>
        <begin position="118"/>
        <end position="144"/>
    </location>
</feature>
<evidence type="ECO:0000256" key="1">
    <source>
        <dbReference type="SAM" id="MobiDB-lite"/>
    </source>
</evidence>
<reference evidence="2 3" key="1">
    <citation type="journal article" date="2024" name="Fungal Genet. Biol.">
        <title>The porcine skin microbiome exhibits broad fungal antagonism.</title>
        <authorList>
            <person name="De La Cruz K.F."/>
            <person name="Townsend E.C."/>
            <person name="Alex Cheong J.Z."/>
            <person name="Salamzade R."/>
            <person name="Liu A."/>
            <person name="Sandstrom S."/>
            <person name="Davila E."/>
            <person name="Huang L."/>
            <person name="Xu K.H."/>
            <person name="Wu S.Y."/>
            <person name="Meudt J.J."/>
            <person name="Shanmuganayagam D."/>
            <person name="Gibson A.L.F."/>
            <person name="Kalan L.R."/>
        </authorList>
    </citation>
    <scope>NUCLEOTIDE SEQUENCE [LARGE SCALE GENOMIC DNA]</scope>
    <source>
        <strain evidence="2 3">LK2625</strain>
    </source>
</reference>
<evidence type="ECO:0008006" key="4">
    <source>
        <dbReference type="Google" id="ProtNLM"/>
    </source>
</evidence>
<keyword evidence="3" id="KW-1185">Reference proteome</keyword>
<gene>
    <name evidence="2" type="ORF">VVR66_15610</name>
</gene>
<dbReference type="Proteomes" id="UP001558481">
    <property type="component" value="Unassembled WGS sequence"/>
</dbReference>
<comment type="caution">
    <text evidence="2">The sequence shown here is derived from an EMBL/GenBank/DDBJ whole genome shotgun (WGS) entry which is preliminary data.</text>
</comment>
<evidence type="ECO:0000313" key="2">
    <source>
        <dbReference type="EMBL" id="MEX3596137.1"/>
    </source>
</evidence>
<feature type="compositionally biased region" description="Polar residues" evidence="1">
    <location>
        <begin position="73"/>
        <end position="82"/>
    </location>
</feature>
<name>A0ABV3V5T7_9MICC</name>